<protein>
    <recommendedName>
        <fullName evidence="4">Thioesterase domain-containing protein</fullName>
    </recommendedName>
</protein>
<sequence length="343" mass="38794">MYMLNSSRPSLIASTDMTLHGDQESTWLWIDGHRIPYYTEFDVGGSFYHKISEAMELIESDRNGYYLFKVPLQWYLVDTNHGCMMHAGATAAAFNIAGTAAVMSLLQVFQKHKSGEMVIDYLCRTRQYGNIAEVEARVVKFGTKVAVTNIKVTDQQSKEVLARGVLSTCLGKVKPPPPVYRRNIQPHPWRFRKTFKTFEQSRGISITDVDMWDLSGGHLATDQKYLPVEARSKNLLAKTGERQHVCPACESVVGDRKEISKLEKLGIARPSLVSFQLGEIAKKAAKHCPVVKAMQTIQLRKQLWTLRPEDFDLPISPLPPEPAPVFANDPTHIRLPFLKRYSM</sequence>
<dbReference type="GO" id="GO:0047617">
    <property type="term" value="F:fatty acyl-CoA hydrolase activity"/>
    <property type="evidence" value="ECO:0007669"/>
    <property type="project" value="InterPro"/>
</dbReference>
<dbReference type="Proteomes" id="UP000077202">
    <property type="component" value="Unassembled WGS sequence"/>
</dbReference>
<dbReference type="Gene3D" id="3.10.129.10">
    <property type="entry name" value="Hotdog Thioesterase"/>
    <property type="match status" value="1"/>
</dbReference>
<dbReference type="InterPro" id="IPR039298">
    <property type="entry name" value="ACOT13"/>
</dbReference>
<reference evidence="2" key="1">
    <citation type="submission" date="2016-03" db="EMBL/GenBank/DDBJ databases">
        <title>Mechanisms controlling the formation of the plant cell surface in tip-growing cells are functionally conserved among land plants.</title>
        <authorList>
            <person name="Honkanen S."/>
            <person name="Jones V.A."/>
            <person name="Morieri G."/>
            <person name="Champion C."/>
            <person name="Hetherington A.J."/>
            <person name="Kelly S."/>
            <person name="Saint-Marcoux D."/>
            <person name="Proust H."/>
            <person name="Prescott H."/>
            <person name="Dolan L."/>
        </authorList>
    </citation>
    <scope>NUCLEOTIDE SEQUENCE [LARGE SCALE GENOMIC DNA]</scope>
    <source>
        <tissue evidence="2">Whole gametophyte</tissue>
    </source>
</reference>
<dbReference type="PANTHER" id="PTHR21660">
    <property type="entry name" value="THIOESTERASE SUPERFAMILY MEMBER-RELATED"/>
    <property type="match status" value="1"/>
</dbReference>
<gene>
    <name evidence="2" type="ORF">AXG93_3444s1080</name>
</gene>
<accession>A0A176VYU9</accession>
<comment type="caution">
    <text evidence="2">The sequence shown here is derived from an EMBL/GenBank/DDBJ whole genome shotgun (WGS) entry which is preliminary data.</text>
</comment>
<dbReference type="AlphaFoldDB" id="A0A176VYU9"/>
<dbReference type="CDD" id="cd03443">
    <property type="entry name" value="PaaI_thioesterase"/>
    <property type="match status" value="1"/>
</dbReference>
<evidence type="ECO:0000313" key="2">
    <source>
        <dbReference type="EMBL" id="OAE25573.1"/>
    </source>
</evidence>
<evidence type="ECO:0008006" key="4">
    <source>
        <dbReference type="Google" id="ProtNLM"/>
    </source>
</evidence>
<keyword evidence="1" id="KW-0378">Hydrolase</keyword>
<dbReference type="InterPro" id="IPR029069">
    <property type="entry name" value="HotDog_dom_sf"/>
</dbReference>
<proteinExistence type="predicted"/>
<dbReference type="PANTHER" id="PTHR21660:SF1">
    <property type="entry name" value="ACYL-COENZYME A THIOESTERASE 13"/>
    <property type="match status" value="1"/>
</dbReference>
<evidence type="ECO:0000256" key="1">
    <source>
        <dbReference type="ARBA" id="ARBA00022801"/>
    </source>
</evidence>
<dbReference type="EMBL" id="LVLJ01002317">
    <property type="protein sequence ID" value="OAE25573.1"/>
    <property type="molecule type" value="Genomic_DNA"/>
</dbReference>
<dbReference type="SUPFAM" id="SSF54637">
    <property type="entry name" value="Thioesterase/thiol ester dehydrase-isomerase"/>
    <property type="match status" value="1"/>
</dbReference>
<name>A0A176VYU9_MARPO</name>
<organism evidence="2 3">
    <name type="scientific">Marchantia polymorpha subsp. ruderalis</name>
    <dbReference type="NCBI Taxonomy" id="1480154"/>
    <lineage>
        <taxon>Eukaryota</taxon>
        <taxon>Viridiplantae</taxon>
        <taxon>Streptophyta</taxon>
        <taxon>Embryophyta</taxon>
        <taxon>Marchantiophyta</taxon>
        <taxon>Marchantiopsida</taxon>
        <taxon>Marchantiidae</taxon>
        <taxon>Marchantiales</taxon>
        <taxon>Marchantiaceae</taxon>
        <taxon>Marchantia</taxon>
    </lineage>
</organism>
<keyword evidence="3" id="KW-1185">Reference proteome</keyword>
<evidence type="ECO:0000313" key="3">
    <source>
        <dbReference type="Proteomes" id="UP000077202"/>
    </source>
</evidence>